<gene>
    <name evidence="2" type="ORF">HUV48_05535</name>
</gene>
<dbReference type="AlphaFoldDB" id="A0A850H3L0"/>
<feature type="compositionally biased region" description="Acidic residues" evidence="1">
    <location>
        <begin position="85"/>
        <end position="108"/>
    </location>
</feature>
<dbReference type="Pfam" id="PF10691">
    <property type="entry name" value="DUF2497"/>
    <property type="match status" value="1"/>
</dbReference>
<dbReference type="Proteomes" id="UP000561438">
    <property type="component" value="Unassembled WGS sequence"/>
</dbReference>
<organism evidence="2 3">
    <name type="scientific">Qipengyuania atrilutea</name>
    <dbReference type="NCBI Taxonomy" id="2744473"/>
    <lineage>
        <taxon>Bacteria</taxon>
        <taxon>Pseudomonadati</taxon>
        <taxon>Pseudomonadota</taxon>
        <taxon>Alphaproteobacteria</taxon>
        <taxon>Sphingomonadales</taxon>
        <taxon>Erythrobacteraceae</taxon>
        <taxon>Qipengyuania</taxon>
    </lineage>
</organism>
<evidence type="ECO:0000256" key="1">
    <source>
        <dbReference type="SAM" id="MobiDB-lite"/>
    </source>
</evidence>
<name>A0A850H3L0_9SPHN</name>
<dbReference type="InterPro" id="IPR019632">
    <property type="entry name" value="DUF2497"/>
</dbReference>
<comment type="caution">
    <text evidence="2">The sequence shown here is derived from an EMBL/GenBank/DDBJ whole genome shotgun (WGS) entry which is preliminary data.</text>
</comment>
<feature type="region of interest" description="Disordered" evidence="1">
    <location>
        <begin position="57"/>
        <end position="111"/>
    </location>
</feature>
<sequence>MHQLGEPSVEEILDSIKKVIARDSRAIGVPRYTDNRAEPADAEEAEEVLELAEDEILGSNEAAPVSNEELLIDEGAEPLEYGPWQDDDEISADVDDADEDEDYADDLDGGPLTSADVRMAMRDNLAALAMLSDPKGAQRTLRAGETSLEELTRDLLRPMLAQWLDDNLPGMVERLVKAEIARIGKKAR</sequence>
<accession>A0A850H3L0</accession>
<reference evidence="2 3" key="1">
    <citation type="submission" date="2020-06" db="EMBL/GenBank/DDBJ databases">
        <title>Altererythrobacter sp. HHU K3-1.</title>
        <authorList>
            <person name="Zhang D."/>
            <person name="Xue H."/>
        </authorList>
    </citation>
    <scope>NUCLEOTIDE SEQUENCE [LARGE SCALE GENOMIC DNA]</scope>
    <source>
        <strain evidence="2 3">HHU K3-1</strain>
    </source>
</reference>
<evidence type="ECO:0000313" key="3">
    <source>
        <dbReference type="Proteomes" id="UP000561438"/>
    </source>
</evidence>
<dbReference type="RefSeq" id="WP_176266809.1">
    <property type="nucleotide sequence ID" value="NZ_JABWGV010000002.1"/>
</dbReference>
<dbReference type="EMBL" id="JABWGV010000002">
    <property type="protein sequence ID" value="NVD44478.1"/>
    <property type="molecule type" value="Genomic_DNA"/>
</dbReference>
<proteinExistence type="predicted"/>
<protein>
    <submittedName>
        <fullName evidence="2">DUF2497 domain-containing protein</fullName>
    </submittedName>
</protein>
<evidence type="ECO:0000313" key="2">
    <source>
        <dbReference type="EMBL" id="NVD44478.1"/>
    </source>
</evidence>
<keyword evidence="3" id="KW-1185">Reference proteome</keyword>